<feature type="compositionally biased region" description="Low complexity" evidence="1">
    <location>
        <begin position="157"/>
        <end position="176"/>
    </location>
</feature>
<evidence type="ECO:0000256" key="1">
    <source>
        <dbReference type="SAM" id="MobiDB-lite"/>
    </source>
</evidence>
<name>A0ABR4AET6_9LECA</name>
<feature type="signal peptide" evidence="3">
    <location>
        <begin position="1"/>
        <end position="28"/>
    </location>
</feature>
<feature type="chain" id="PRO_5047011838" evidence="3">
    <location>
        <begin position="29"/>
        <end position="276"/>
    </location>
</feature>
<feature type="compositionally biased region" description="Low complexity" evidence="1">
    <location>
        <begin position="217"/>
        <end position="232"/>
    </location>
</feature>
<keyword evidence="3" id="KW-0732">Signal</keyword>
<dbReference type="Proteomes" id="UP001590950">
    <property type="component" value="Unassembled WGS sequence"/>
</dbReference>
<evidence type="ECO:0000256" key="3">
    <source>
        <dbReference type="SAM" id="SignalP"/>
    </source>
</evidence>
<evidence type="ECO:0000256" key="2">
    <source>
        <dbReference type="SAM" id="Phobius"/>
    </source>
</evidence>
<organism evidence="4 5">
    <name type="scientific">Stereocaulon virgatum</name>
    <dbReference type="NCBI Taxonomy" id="373712"/>
    <lineage>
        <taxon>Eukaryota</taxon>
        <taxon>Fungi</taxon>
        <taxon>Dikarya</taxon>
        <taxon>Ascomycota</taxon>
        <taxon>Pezizomycotina</taxon>
        <taxon>Lecanoromycetes</taxon>
        <taxon>OSLEUM clade</taxon>
        <taxon>Lecanoromycetidae</taxon>
        <taxon>Lecanorales</taxon>
        <taxon>Lecanorineae</taxon>
        <taxon>Stereocaulaceae</taxon>
        <taxon>Stereocaulon</taxon>
    </lineage>
</organism>
<protein>
    <submittedName>
        <fullName evidence="4">Uncharacterized protein</fullName>
    </submittedName>
</protein>
<keyword evidence="2" id="KW-1133">Transmembrane helix</keyword>
<dbReference type="EMBL" id="JBEFKJ010000009">
    <property type="protein sequence ID" value="KAL2044285.1"/>
    <property type="molecule type" value="Genomic_DNA"/>
</dbReference>
<keyword evidence="2" id="KW-0472">Membrane</keyword>
<comment type="caution">
    <text evidence="4">The sequence shown here is derived from an EMBL/GenBank/DDBJ whole genome shotgun (WGS) entry which is preliminary data.</text>
</comment>
<gene>
    <name evidence="4" type="ORF">N7G274_002990</name>
</gene>
<sequence length="276" mass="26925">MSQSWSRPFPSLIALLSALSLLLAIAQTQISLLPSTPDINFFLATPDACNVANYPCLGGIYCCPLPAVCYPDTSSGSLQYVCADAAGFGSGGGPVSIPGGGGISPTTTVPSGGFGPLMTPTLQPVVPGGNSALPTGGEVVTPLPFFPSSLTTSIPLPSTSTPSFSTSTPPLPSTIISGGGTADGNKNGPISPITPSTTAAIAPFPSSTSAVQGGPGNANSGSGSASNGTAGNGNTPAAFTGAAAPRSATTFTAWGGGWMLVVAAGMMTVWGAVMRG</sequence>
<accession>A0ABR4AET6</accession>
<proteinExistence type="predicted"/>
<keyword evidence="5" id="KW-1185">Reference proteome</keyword>
<feature type="region of interest" description="Disordered" evidence="1">
    <location>
        <begin position="157"/>
        <end position="232"/>
    </location>
</feature>
<keyword evidence="2" id="KW-0812">Transmembrane</keyword>
<reference evidence="4 5" key="1">
    <citation type="submission" date="2024-09" db="EMBL/GenBank/DDBJ databases">
        <title>Rethinking Asexuality: The Enigmatic Case of Functional Sexual Genes in Lepraria (Stereocaulaceae).</title>
        <authorList>
            <person name="Doellman M."/>
            <person name="Sun Y."/>
            <person name="Barcenas-Pena A."/>
            <person name="Lumbsch H.T."/>
            <person name="Grewe F."/>
        </authorList>
    </citation>
    <scope>NUCLEOTIDE SEQUENCE [LARGE SCALE GENOMIC DNA]</scope>
    <source>
        <strain evidence="4 5">Mercado 3170</strain>
    </source>
</reference>
<feature type="compositionally biased region" description="Polar residues" evidence="1">
    <location>
        <begin position="193"/>
        <end position="211"/>
    </location>
</feature>
<evidence type="ECO:0000313" key="5">
    <source>
        <dbReference type="Proteomes" id="UP001590950"/>
    </source>
</evidence>
<feature type="transmembrane region" description="Helical" evidence="2">
    <location>
        <begin position="251"/>
        <end position="273"/>
    </location>
</feature>
<evidence type="ECO:0000313" key="4">
    <source>
        <dbReference type="EMBL" id="KAL2044285.1"/>
    </source>
</evidence>